<proteinExistence type="inferred from homology"/>
<dbReference type="Pfam" id="PF01055">
    <property type="entry name" value="Glyco_hydro_31_2nd"/>
    <property type="match status" value="1"/>
</dbReference>
<accession>A0ABW9XM39</accession>
<evidence type="ECO:0000259" key="7">
    <source>
        <dbReference type="Pfam" id="PF21365"/>
    </source>
</evidence>
<dbReference type="Gene3D" id="2.60.40.1760">
    <property type="entry name" value="glycosyl hydrolase (family 31)"/>
    <property type="match status" value="1"/>
</dbReference>
<dbReference type="Gene3D" id="2.60.40.1180">
    <property type="entry name" value="Golgi alpha-mannosidase II"/>
    <property type="match status" value="2"/>
</dbReference>
<dbReference type="NCBIfam" id="NF007940">
    <property type="entry name" value="PRK10658.1"/>
    <property type="match status" value="1"/>
</dbReference>
<feature type="domain" description="Glycoside hydrolase family 31 TIM barrel" evidence="5">
    <location>
        <begin position="261"/>
        <end position="574"/>
    </location>
</feature>
<gene>
    <name evidence="8" type="primary">yicI</name>
    <name evidence="8" type="ORF">GT019_07370</name>
</gene>
<dbReference type="Proteomes" id="UP000665561">
    <property type="component" value="Unassembled WGS sequence"/>
</dbReference>
<dbReference type="CDD" id="cd06593">
    <property type="entry name" value="GH31_xylosidase_YicI"/>
    <property type="match status" value="1"/>
</dbReference>
<dbReference type="Gene3D" id="3.20.20.80">
    <property type="entry name" value="Glycosidases"/>
    <property type="match status" value="1"/>
</dbReference>
<organism evidence="8 9">
    <name type="scientific">Paenibacillus glycinis</name>
    <dbReference type="NCBI Taxonomy" id="2697035"/>
    <lineage>
        <taxon>Bacteria</taxon>
        <taxon>Bacillati</taxon>
        <taxon>Bacillota</taxon>
        <taxon>Bacilli</taxon>
        <taxon>Bacillales</taxon>
        <taxon>Paenibacillaceae</taxon>
        <taxon>Paenibacillus</taxon>
    </lineage>
</organism>
<dbReference type="InterPro" id="IPR048395">
    <property type="entry name" value="Glyco_hydro_31_C"/>
</dbReference>
<dbReference type="CDD" id="cd14752">
    <property type="entry name" value="GH31_N"/>
    <property type="match status" value="1"/>
</dbReference>
<feature type="domain" description="Glycoside hydrolase family 31 N-terminal" evidence="6">
    <location>
        <begin position="55"/>
        <end position="214"/>
    </location>
</feature>
<dbReference type="SUPFAM" id="SSF51445">
    <property type="entry name" value="(Trans)glycosidases"/>
    <property type="match status" value="1"/>
</dbReference>
<reference evidence="8 9" key="1">
    <citation type="submission" date="2020-01" db="EMBL/GenBank/DDBJ databases">
        <title>Paenibacillus soybeanensis sp. nov. isolated from the nodules of soybean (Glycine max(L.) Merr).</title>
        <authorList>
            <person name="Wang H."/>
        </authorList>
    </citation>
    <scope>NUCLEOTIDE SEQUENCE [LARGE SCALE GENOMIC DNA]</scope>
    <source>
        <strain evidence="8 9">T1</strain>
    </source>
</reference>
<dbReference type="SUPFAM" id="SSF74650">
    <property type="entry name" value="Galactose mutarotase-like"/>
    <property type="match status" value="1"/>
</dbReference>
<dbReference type="RefSeq" id="WP_161742407.1">
    <property type="nucleotide sequence ID" value="NZ_JAAAMV010000003.1"/>
</dbReference>
<dbReference type="EC" id="3.2.1.177" evidence="8"/>
<evidence type="ECO:0000256" key="3">
    <source>
        <dbReference type="ARBA" id="ARBA00023295"/>
    </source>
</evidence>
<evidence type="ECO:0000313" key="9">
    <source>
        <dbReference type="Proteomes" id="UP000665561"/>
    </source>
</evidence>
<evidence type="ECO:0000256" key="1">
    <source>
        <dbReference type="ARBA" id="ARBA00007806"/>
    </source>
</evidence>
<dbReference type="Pfam" id="PF13802">
    <property type="entry name" value="Gal_mutarotas_2"/>
    <property type="match status" value="1"/>
</dbReference>
<dbReference type="InterPro" id="IPR050985">
    <property type="entry name" value="Alpha-glycosidase_related"/>
</dbReference>
<dbReference type="SUPFAM" id="SSF51011">
    <property type="entry name" value="Glycosyl hydrolase domain"/>
    <property type="match status" value="1"/>
</dbReference>
<dbReference type="InterPro" id="IPR017853">
    <property type="entry name" value="GH"/>
</dbReference>
<dbReference type="InterPro" id="IPR025887">
    <property type="entry name" value="Glyco_hydro_31_N_dom"/>
</dbReference>
<dbReference type="InterPro" id="IPR013780">
    <property type="entry name" value="Glyco_hydro_b"/>
</dbReference>
<name>A0ABW9XM39_9BACL</name>
<evidence type="ECO:0000259" key="6">
    <source>
        <dbReference type="Pfam" id="PF13802"/>
    </source>
</evidence>
<dbReference type="PANTHER" id="PTHR43053:SF4">
    <property type="entry name" value="MYOGENESIS-REGULATING GLYCOSIDASE"/>
    <property type="match status" value="1"/>
</dbReference>
<dbReference type="PANTHER" id="PTHR43053">
    <property type="entry name" value="GLYCOSIDASE FAMILY 31"/>
    <property type="match status" value="1"/>
</dbReference>
<evidence type="ECO:0000256" key="2">
    <source>
        <dbReference type="ARBA" id="ARBA00022801"/>
    </source>
</evidence>
<comment type="similarity">
    <text evidence="1 4">Belongs to the glycosyl hydrolase 31 family.</text>
</comment>
<evidence type="ECO:0000259" key="5">
    <source>
        <dbReference type="Pfam" id="PF01055"/>
    </source>
</evidence>
<dbReference type="EMBL" id="JAAAMV010000003">
    <property type="protein sequence ID" value="NBD23686.1"/>
    <property type="molecule type" value="Genomic_DNA"/>
</dbReference>
<dbReference type="Pfam" id="PF21365">
    <property type="entry name" value="Glyco_hydro_31_3rd"/>
    <property type="match status" value="1"/>
</dbReference>
<dbReference type="GO" id="GO:0061634">
    <property type="term" value="F:alpha-D-xyloside xylohydrolase"/>
    <property type="evidence" value="ECO:0007669"/>
    <property type="project" value="UniProtKB-EC"/>
</dbReference>
<dbReference type="InterPro" id="IPR000322">
    <property type="entry name" value="Glyco_hydro_31_TIM"/>
</dbReference>
<feature type="domain" description="Glycosyl hydrolase family 31 C-terminal" evidence="7">
    <location>
        <begin position="584"/>
        <end position="669"/>
    </location>
</feature>
<keyword evidence="9" id="KW-1185">Reference proteome</keyword>
<keyword evidence="2 4" id="KW-0378">Hydrolase</keyword>
<comment type="caution">
    <text evidence="8">The sequence shown here is derived from an EMBL/GenBank/DDBJ whole genome shotgun (WGS) entry which is preliminary data.</text>
</comment>
<evidence type="ECO:0000256" key="4">
    <source>
        <dbReference type="RuleBase" id="RU361185"/>
    </source>
</evidence>
<keyword evidence="3 4" id="KW-0326">Glycosidase</keyword>
<evidence type="ECO:0000313" key="8">
    <source>
        <dbReference type="EMBL" id="NBD23686.1"/>
    </source>
</evidence>
<dbReference type="SUPFAM" id="SSF117125">
    <property type="entry name" value="Putative glucosidase YicI, C-terminal domain"/>
    <property type="match status" value="1"/>
</dbReference>
<dbReference type="InterPro" id="IPR011013">
    <property type="entry name" value="Gal_mutarotase_sf_dom"/>
</dbReference>
<protein>
    <submittedName>
        <fullName evidence="8">Alpha-xylosidase</fullName>
        <ecNumber evidence="8">3.2.1.177</ecNumber>
    </submittedName>
</protein>
<sequence length="774" mass="85774">MKFSDGYWMTREGYEVISPYEVHDVAVGADGITVYATNRHLETRGNTLNAPLITMEFSSPMKDIIRAKFYHHKGTKRPGPDSFPLHTADRVPVEIENTAQFVSLKSGDAAVTITKAHPISITYTYKGRKLTRSGSRSTGYVKAADGNHHFREQLDLAIGETVYGLGERFTPFVKNGQSVDIWNQDGGTASEQAYKNVPFYVTNRGYGVFVNHPELVSYEVASEKVSKAQFSVAGESLEYFVVGGDTLKDVLANYTSLTGKPALPPAWSFGLWLTTSFTTSYDEATVTSFVEGMAERDIPLAVFHFDCFWMKEYEWCNFEWDERVFPDPRGMLERLKAKGLHICVWINSYIAQRSPLFDEAAALGYLVKRPDGSVWQWDLWQYGMGLVDFTNPAACDWYKSKLAALMDMGVDSFKTDFGERIPTDVVYFDGSDPRQMHNYYTQLYNKVVFELLEEKRGRGEAALFARSATAGGQQFPVHWGGDCEATYESMAESLRGGLSLGLSGFGFWSHDIGGFEASATPDLYKRWVAFGLLSSHSRLHGSTSYRVPWLFDEEAVDVLRHFTKLKLRLMPYLFGQSVQSVKIGLPVMRAMVLEFGDDPTSDYLDRQYMLGESLLVAPIFNADGESVYYLPQGAWTHYLTGEQVEGGGWRKERFDYFGLPLFVRENSLIAVGAEDGRPDYDYAAGTTLQLFALQDGASASAVVPTVTGETAFTATAVRSGATITLDVDGKAEGWSLLLRGANGVASVQGGQADAGAEGVRITPVAGAARVIVRL</sequence>